<dbReference type="GO" id="GO:0016592">
    <property type="term" value="C:mediator complex"/>
    <property type="evidence" value="ECO:0007669"/>
    <property type="project" value="InterPro"/>
</dbReference>
<dbReference type="EMBL" id="CAIX01000184">
    <property type="protein sequence ID" value="CCI47731.1"/>
    <property type="molecule type" value="Genomic_DNA"/>
</dbReference>
<reference evidence="8 9" key="1">
    <citation type="submission" date="2012-05" db="EMBL/GenBank/DDBJ databases">
        <title>Recombination and specialization in a pathogen metapopulation.</title>
        <authorList>
            <person name="Gardiner A."/>
            <person name="Kemen E."/>
            <person name="Schultz-Larsen T."/>
            <person name="MacLean D."/>
            <person name="Van Oosterhout C."/>
            <person name="Jones J.D.G."/>
        </authorList>
    </citation>
    <scope>NUCLEOTIDE SEQUENCE [LARGE SCALE GENOMIC DNA]</scope>
    <source>
        <strain evidence="8 9">Ac Nc2</strain>
    </source>
</reference>
<feature type="region of interest" description="Disordered" evidence="7">
    <location>
        <begin position="55"/>
        <end position="139"/>
    </location>
</feature>
<evidence type="ECO:0000313" key="8">
    <source>
        <dbReference type="EMBL" id="CCI47731.1"/>
    </source>
</evidence>
<dbReference type="OrthoDB" id="337270at2759"/>
<feature type="region of interest" description="Disordered" evidence="7">
    <location>
        <begin position="1"/>
        <end position="21"/>
    </location>
</feature>
<evidence type="ECO:0000256" key="7">
    <source>
        <dbReference type="SAM" id="MobiDB-lite"/>
    </source>
</evidence>
<dbReference type="InterPro" id="IPR019145">
    <property type="entry name" value="Mediator_Med10"/>
</dbReference>
<organism evidence="8 9">
    <name type="scientific">Albugo candida</name>
    <dbReference type="NCBI Taxonomy" id="65357"/>
    <lineage>
        <taxon>Eukaryota</taxon>
        <taxon>Sar</taxon>
        <taxon>Stramenopiles</taxon>
        <taxon>Oomycota</taxon>
        <taxon>Peronosporomycetes</taxon>
        <taxon>Albuginales</taxon>
        <taxon>Albuginaceae</taxon>
        <taxon>Albugo</taxon>
    </lineage>
</organism>
<gene>
    <name evidence="6" type="primary">MED10</name>
    <name evidence="8" type="ORF">BN9_087470</name>
</gene>
<dbReference type="STRING" id="65357.A0A024GLW7"/>
<evidence type="ECO:0000256" key="4">
    <source>
        <dbReference type="ARBA" id="ARBA00023163"/>
    </source>
</evidence>
<dbReference type="AlphaFoldDB" id="A0A024GLW7"/>
<comment type="subunit">
    <text evidence="6">Component of the Mediator complex.</text>
</comment>
<protein>
    <recommendedName>
        <fullName evidence="6">Mediator of RNA polymerase II transcription subunit 10</fullName>
    </recommendedName>
    <alternativeName>
        <fullName evidence="6">Mediator complex subunit 10</fullName>
    </alternativeName>
</protein>
<comment type="similarity">
    <text evidence="2 6">Belongs to the Mediator complex subunit 10 family.</text>
</comment>
<comment type="subcellular location">
    <subcellularLocation>
        <location evidence="1 6">Nucleus</location>
    </subcellularLocation>
</comment>
<dbReference type="Pfam" id="PF09748">
    <property type="entry name" value="Med10"/>
    <property type="match status" value="1"/>
</dbReference>
<keyword evidence="4 6" id="KW-0804">Transcription</keyword>
<accession>A0A024GLW7</accession>
<feature type="compositionally biased region" description="Basic and acidic residues" evidence="7">
    <location>
        <begin position="9"/>
        <end position="19"/>
    </location>
</feature>
<dbReference type="GO" id="GO:0006357">
    <property type="term" value="P:regulation of transcription by RNA polymerase II"/>
    <property type="evidence" value="ECO:0007669"/>
    <property type="project" value="InterPro"/>
</dbReference>
<comment type="caution">
    <text evidence="8">The sequence shown here is derived from an EMBL/GenBank/DDBJ whole genome shotgun (WGS) entry which is preliminary data.</text>
</comment>
<evidence type="ECO:0000256" key="5">
    <source>
        <dbReference type="ARBA" id="ARBA00023242"/>
    </source>
</evidence>
<evidence type="ECO:0000313" key="9">
    <source>
        <dbReference type="Proteomes" id="UP000053237"/>
    </source>
</evidence>
<keyword evidence="9" id="KW-1185">Reference proteome</keyword>
<name>A0A024GLW7_9STRA</name>
<comment type="function">
    <text evidence="6">Component of the Mediator complex, a coactivator involved in the regulated transcription of nearly all RNA polymerase II-dependent genes. Mediator functions as a bridge to convey information from gene-specific regulatory proteins to the basal RNA polymerase II transcription machinery. Mediator is recruited to promoters by direct interactions with regulatory proteins and serves as a scaffold for the assembly of a functional preinitiation complex with RNA polymerase II and the general transcription factors.</text>
</comment>
<sequence length="268" mass="29536">MNMEEEKEMMEIGEEKQHFFSDLQGPSIEEDNEEDAEMGTLEINPSLELVEGNMSEIAPSQSALSGADTEQERHAQVSASPYLAPFTPLSSPNNPKTPLTSTSSGRLSGIARKPQLIPIQESGQKSKAAGDSTVQGNNNSSNRVLCSSDGMDHLPVELVDSLMSTIQTLDKMILIVEDFKPNQLDFLCGKANEYIDLLKQVDAAASKYDVEIPVEVLEMLDAETDTNPELYTKKQLEKCQEESQFAAGKMESLRSLQRILENAFETLT</sequence>
<dbReference type="Proteomes" id="UP000053237">
    <property type="component" value="Unassembled WGS sequence"/>
</dbReference>
<evidence type="ECO:0000256" key="1">
    <source>
        <dbReference type="ARBA" id="ARBA00004123"/>
    </source>
</evidence>
<feature type="compositionally biased region" description="Polar residues" evidence="7">
    <location>
        <begin position="88"/>
        <end position="106"/>
    </location>
</feature>
<evidence type="ECO:0000256" key="6">
    <source>
        <dbReference type="RuleBase" id="RU364146"/>
    </source>
</evidence>
<evidence type="ECO:0000256" key="2">
    <source>
        <dbReference type="ARBA" id="ARBA00005389"/>
    </source>
</evidence>
<evidence type="ECO:0000256" key="3">
    <source>
        <dbReference type="ARBA" id="ARBA00023015"/>
    </source>
</evidence>
<proteinExistence type="inferred from homology"/>
<keyword evidence="3 6" id="KW-0805">Transcription regulation</keyword>
<dbReference type="GO" id="GO:0003712">
    <property type="term" value="F:transcription coregulator activity"/>
    <property type="evidence" value="ECO:0007669"/>
    <property type="project" value="InterPro"/>
</dbReference>
<dbReference type="InParanoid" id="A0A024GLW7"/>
<keyword evidence="5 6" id="KW-0539">Nucleus</keyword>
<keyword evidence="6" id="KW-0010">Activator</keyword>